<keyword evidence="3" id="KW-1185">Reference proteome</keyword>
<comment type="caution">
    <text evidence="2">The sequence shown here is derived from an EMBL/GenBank/DDBJ whole genome shotgun (WGS) entry which is preliminary data.</text>
</comment>
<dbReference type="GeneID" id="93044180"/>
<evidence type="ECO:0000256" key="1">
    <source>
        <dbReference type="SAM" id="Coils"/>
    </source>
</evidence>
<dbReference type="Proteomes" id="UP001141183">
    <property type="component" value="Unassembled WGS sequence"/>
</dbReference>
<proteinExistence type="predicted"/>
<feature type="coiled-coil region" evidence="1">
    <location>
        <begin position="13"/>
        <end position="49"/>
    </location>
</feature>
<protein>
    <submittedName>
        <fullName evidence="2">Uncharacterized protein</fullName>
    </submittedName>
</protein>
<evidence type="ECO:0000313" key="2">
    <source>
        <dbReference type="EMBL" id="MDC4240269.1"/>
    </source>
</evidence>
<gene>
    <name evidence="2" type="ORF">NE398_08830</name>
</gene>
<evidence type="ECO:0000313" key="3">
    <source>
        <dbReference type="Proteomes" id="UP001141183"/>
    </source>
</evidence>
<sequence length="72" mass="8534">MKINNCYEAALRMFELSEELSILLNENQKAKTEREKEILSGKIDRVEMDFLTLKHSLDKIPYEEKKLSIFNL</sequence>
<name>A0A9X3XLK1_9CLOT</name>
<accession>A0A9X3XLK1</accession>
<dbReference type="RefSeq" id="WP_008678593.1">
    <property type="nucleotide sequence ID" value="NZ_BAAACM010000015.1"/>
</dbReference>
<reference evidence="2" key="1">
    <citation type="submission" date="2022-05" db="EMBL/GenBank/DDBJ databases">
        <title>Draft genome sequence of Clostridium tertium strain CP3 isolated from Peru.</title>
        <authorList>
            <person name="Hurtado R."/>
            <person name="Lima L."/>
            <person name="Sousa T."/>
            <person name="Jaiswal A.K."/>
            <person name="Tiwari S."/>
            <person name="Maturrano L."/>
            <person name="Brenig B."/>
            <person name="Azevedo V."/>
        </authorList>
    </citation>
    <scope>NUCLEOTIDE SEQUENCE</scope>
    <source>
        <strain evidence="2">CP3</strain>
    </source>
</reference>
<keyword evidence="1" id="KW-0175">Coiled coil</keyword>
<dbReference type="AlphaFoldDB" id="A0A9X3XLK1"/>
<dbReference type="EMBL" id="JAMRYU010000008">
    <property type="protein sequence ID" value="MDC4240269.1"/>
    <property type="molecule type" value="Genomic_DNA"/>
</dbReference>
<organism evidence="2 3">
    <name type="scientific">Clostridium tertium</name>
    <dbReference type="NCBI Taxonomy" id="1559"/>
    <lineage>
        <taxon>Bacteria</taxon>
        <taxon>Bacillati</taxon>
        <taxon>Bacillota</taxon>
        <taxon>Clostridia</taxon>
        <taxon>Eubacteriales</taxon>
        <taxon>Clostridiaceae</taxon>
        <taxon>Clostridium</taxon>
    </lineage>
</organism>